<keyword evidence="2" id="KW-0479">Metal-binding</keyword>
<evidence type="ECO:0000313" key="3">
    <source>
        <dbReference type="EMBL" id="MEX1667416.1"/>
    </source>
</evidence>
<dbReference type="PROSITE" id="PS00086">
    <property type="entry name" value="CYTOCHROME_P450"/>
    <property type="match status" value="1"/>
</dbReference>
<protein>
    <submittedName>
        <fullName evidence="3">Cytochrome P450</fullName>
    </submittedName>
</protein>
<dbReference type="PANTHER" id="PTHR46696">
    <property type="entry name" value="P450, PUTATIVE (EUROFUNG)-RELATED"/>
    <property type="match status" value="1"/>
</dbReference>
<name>A0ABV3U0N1_9GAMM</name>
<dbReference type="Gene3D" id="1.10.630.10">
    <property type="entry name" value="Cytochrome P450"/>
    <property type="match status" value="1"/>
</dbReference>
<dbReference type="SUPFAM" id="SSF48264">
    <property type="entry name" value="Cytochrome P450"/>
    <property type="match status" value="1"/>
</dbReference>
<dbReference type="PRINTS" id="PR00359">
    <property type="entry name" value="BP450"/>
</dbReference>
<evidence type="ECO:0000313" key="4">
    <source>
        <dbReference type="Proteomes" id="UP001557485"/>
    </source>
</evidence>
<accession>A0ABV3U0N1</accession>
<dbReference type="RefSeq" id="WP_368379750.1">
    <property type="nucleotide sequence ID" value="NZ_JBFRYA010000001.1"/>
</dbReference>
<dbReference type="InterPro" id="IPR036396">
    <property type="entry name" value="Cyt_P450_sf"/>
</dbReference>
<dbReference type="InterPro" id="IPR002397">
    <property type="entry name" value="Cyt_P450_B"/>
</dbReference>
<proteinExistence type="inferred from homology"/>
<dbReference type="InterPro" id="IPR017972">
    <property type="entry name" value="Cyt_P450_CS"/>
</dbReference>
<dbReference type="Pfam" id="PF00067">
    <property type="entry name" value="p450"/>
    <property type="match status" value="1"/>
</dbReference>
<dbReference type="EMBL" id="JBFRYA010000001">
    <property type="protein sequence ID" value="MEX1667416.1"/>
    <property type="molecule type" value="Genomic_DNA"/>
</dbReference>
<dbReference type="Proteomes" id="UP001557485">
    <property type="component" value="Unassembled WGS sequence"/>
</dbReference>
<keyword evidence="2" id="KW-0349">Heme</keyword>
<reference evidence="3 4" key="1">
    <citation type="journal article" date="2011" name="Int. J. Syst. Evol. Microbiol.">
        <title>Zhongshania antarctica gen. nov., sp. nov. and Zhongshania guokunii sp. nov., gammaproteobacteria respectively isolated from coastal attached (fast) ice and surface seawater of the Antarctic.</title>
        <authorList>
            <person name="Li H.J."/>
            <person name="Zhang X.Y."/>
            <person name="Chen C.X."/>
            <person name="Zhang Y.J."/>
            <person name="Gao Z.M."/>
            <person name="Yu Y."/>
            <person name="Chen X.L."/>
            <person name="Chen B."/>
            <person name="Zhang Y.Z."/>
        </authorList>
    </citation>
    <scope>NUCLEOTIDE SEQUENCE [LARGE SCALE GENOMIC DNA]</scope>
    <source>
        <strain evidence="3 4">ZS6-22T</strain>
    </source>
</reference>
<evidence type="ECO:0000256" key="1">
    <source>
        <dbReference type="ARBA" id="ARBA00010617"/>
    </source>
</evidence>
<gene>
    <name evidence="3" type="ORF">AB4876_00755</name>
</gene>
<evidence type="ECO:0000256" key="2">
    <source>
        <dbReference type="RuleBase" id="RU000461"/>
    </source>
</evidence>
<keyword evidence="2" id="KW-0560">Oxidoreductase</keyword>
<keyword evidence="4" id="KW-1185">Reference proteome</keyword>
<sequence length="418" mass="46764">MSSHVLENSADDLSLVVANMLAPECIQNPYPVYKKLRGQPPVNGLLDYPPGTVPGVDTPFPAWVITRYADVDYVLSNPDIFSSEDPMQANSSAPSLMLVNHDKPRHTELRNLAKMAFTPKRIHDNIVARLRNDVSTIIDHNLGVTIDFMTEVAGVIPAMVMTYLMGLPKEDYKKLVRWANAFMVSSDFTPEERQSCNEELFHYFVAKVGERYHNIEAGNEVTDDLMTAFITAEYEGNGLNKEEVILFCITLVVAGAETTTYFLGNLMGVLLEDNSWFERLKQDRSLIRPFMEESLRRDGPPQRLFRCVTQDCDIGGQQIKSGDWVAFFMAAANHDESVFENPEQFNINRKNANKHFTFGRGIHHCLGAPLARIEGEIMLNMILDKCTGVEGSLLNSSRQSGGLLAYGFSTLPLKLASS</sequence>
<comment type="caution">
    <text evidence="3">The sequence shown here is derived from an EMBL/GenBank/DDBJ whole genome shotgun (WGS) entry which is preliminary data.</text>
</comment>
<comment type="similarity">
    <text evidence="1 2">Belongs to the cytochrome P450 family.</text>
</comment>
<keyword evidence="2" id="KW-0503">Monooxygenase</keyword>
<dbReference type="PANTHER" id="PTHR46696:SF3">
    <property type="entry name" value="PULCHERRIMINIC ACID SYNTHASE"/>
    <property type="match status" value="1"/>
</dbReference>
<dbReference type="InterPro" id="IPR001128">
    <property type="entry name" value="Cyt_P450"/>
</dbReference>
<keyword evidence="2" id="KW-0408">Iron</keyword>
<organism evidence="3 4">
    <name type="scientific">Zhongshania guokunii</name>
    <dbReference type="NCBI Taxonomy" id="641783"/>
    <lineage>
        <taxon>Bacteria</taxon>
        <taxon>Pseudomonadati</taxon>
        <taxon>Pseudomonadota</taxon>
        <taxon>Gammaproteobacteria</taxon>
        <taxon>Cellvibrionales</taxon>
        <taxon>Spongiibacteraceae</taxon>
        <taxon>Zhongshania</taxon>
    </lineage>
</organism>